<dbReference type="InterPro" id="IPR045383">
    <property type="entry name" value="DUF6528"/>
</dbReference>
<proteinExistence type="predicted"/>
<feature type="region of interest" description="Disordered" evidence="1">
    <location>
        <begin position="341"/>
        <end position="367"/>
    </location>
</feature>
<evidence type="ECO:0000313" key="4">
    <source>
        <dbReference type="Proteomes" id="UP000677244"/>
    </source>
</evidence>
<dbReference type="Gene3D" id="2.130.10.10">
    <property type="entry name" value="YVTN repeat-like/Quinoprotein amine dehydrogenase"/>
    <property type="match status" value="1"/>
</dbReference>
<comment type="caution">
    <text evidence="3">The sequence shown here is derived from an EMBL/GenBank/DDBJ whole genome shotgun (WGS) entry which is preliminary data.</text>
</comment>
<dbReference type="SUPFAM" id="SSF75011">
    <property type="entry name" value="3-carboxy-cis,cis-mucoante lactonizing enzyme"/>
    <property type="match status" value="1"/>
</dbReference>
<gene>
    <name evidence="3" type="ORF">J7I42_28400</name>
</gene>
<organism evidence="3 4">
    <name type="scientific">Niastella soli</name>
    <dbReference type="NCBI Taxonomy" id="2821487"/>
    <lineage>
        <taxon>Bacteria</taxon>
        <taxon>Pseudomonadati</taxon>
        <taxon>Bacteroidota</taxon>
        <taxon>Chitinophagia</taxon>
        <taxon>Chitinophagales</taxon>
        <taxon>Chitinophagaceae</taxon>
        <taxon>Niastella</taxon>
    </lineage>
</organism>
<keyword evidence="2" id="KW-0732">Signal</keyword>
<sequence>MKKNMLVSLSLSLLLATACTRQLNDSPVIDHLNENASEHAAAALEDAGSKIIIAADQLNERLVMIDLNHDNKETWEWKAAEDPNVLPEHAKWFINLDECKPVFDGKYLITTASGGGVGLIHIASRKAVWYGFAGGNTHSAEVLPDGNMVAASTTGNYLTLFVTDPEDTTHRTIKYDFPDVHNCTWDKTRELLWCAGKNKIRAYKYNNDRKNPALTLFKTVNMPQGNAHDLFPVYGSTDELWLSNSSHIYRYNITRNKFTEFKTSTGATIASVKSIQAGPEGYVTFMDQANGIGGESWRTDRLTDFDGNIVYQNDSVGIYKARYFLTNSFSYPDKHKFQQVFNGNGGGNDDDAQDQTASIEENDSHVK</sequence>
<dbReference type="Proteomes" id="UP000677244">
    <property type="component" value="Unassembled WGS sequence"/>
</dbReference>
<protein>
    <recommendedName>
        <fullName evidence="5">Lipoprotein</fullName>
    </recommendedName>
</protein>
<evidence type="ECO:0000256" key="2">
    <source>
        <dbReference type="SAM" id="SignalP"/>
    </source>
</evidence>
<feature type="signal peptide" evidence="2">
    <location>
        <begin position="1"/>
        <end position="18"/>
    </location>
</feature>
<reference evidence="3 4" key="1">
    <citation type="submission" date="2021-03" db="EMBL/GenBank/DDBJ databases">
        <title>Assistant Professor.</title>
        <authorList>
            <person name="Huq M.A."/>
        </authorList>
    </citation>
    <scope>NUCLEOTIDE SEQUENCE [LARGE SCALE GENOMIC DNA]</scope>
    <source>
        <strain evidence="3 4">MAH-29</strain>
    </source>
</reference>
<dbReference type="Pfam" id="PF20138">
    <property type="entry name" value="DUF6528"/>
    <property type="match status" value="1"/>
</dbReference>
<evidence type="ECO:0008006" key="5">
    <source>
        <dbReference type="Google" id="ProtNLM"/>
    </source>
</evidence>
<dbReference type="PROSITE" id="PS51257">
    <property type="entry name" value="PROKAR_LIPOPROTEIN"/>
    <property type="match status" value="1"/>
</dbReference>
<accession>A0ABS3Z246</accession>
<dbReference type="RefSeq" id="WP_209142616.1">
    <property type="nucleotide sequence ID" value="NZ_JAGHKO010000011.1"/>
</dbReference>
<name>A0ABS3Z246_9BACT</name>
<dbReference type="EMBL" id="JAGHKO010000011">
    <property type="protein sequence ID" value="MBO9204242.1"/>
    <property type="molecule type" value="Genomic_DNA"/>
</dbReference>
<dbReference type="InterPro" id="IPR015943">
    <property type="entry name" value="WD40/YVTN_repeat-like_dom_sf"/>
</dbReference>
<keyword evidence="4" id="KW-1185">Reference proteome</keyword>
<evidence type="ECO:0000256" key="1">
    <source>
        <dbReference type="SAM" id="MobiDB-lite"/>
    </source>
</evidence>
<evidence type="ECO:0000313" key="3">
    <source>
        <dbReference type="EMBL" id="MBO9204242.1"/>
    </source>
</evidence>
<feature type="chain" id="PRO_5046268126" description="Lipoprotein" evidence="2">
    <location>
        <begin position="19"/>
        <end position="367"/>
    </location>
</feature>